<evidence type="ECO:0000259" key="12">
    <source>
        <dbReference type="PROSITE" id="PS51203"/>
    </source>
</evidence>
<keyword evidence="5" id="KW-0677">Repeat</keyword>
<dbReference type="SUPFAM" id="SSF52058">
    <property type="entry name" value="L domain-like"/>
    <property type="match status" value="1"/>
</dbReference>
<dbReference type="Proteomes" id="UP001652642">
    <property type="component" value="Chromosome 4"/>
</dbReference>
<organism evidence="13 14">
    <name type="scientific">Pogona vitticeps</name>
    <name type="common">central bearded dragon</name>
    <dbReference type="NCBI Taxonomy" id="103695"/>
    <lineage>
        <taxon>Eukaryota</taxon>
        <taxon>Metazoa</taxon>
        <taxon>Chordata</taxon>
        <taxon>Craniata</taxon>
        <taxon>Vertebrata</taxon>
        <taxon>Euteleostomi</taxon>
        <taxon>Lepidosauria</taxon>
        <taxon>Squamata</taxon>
        <taxon>Bifurcata</taxon>
        <taxon>Unidentata</taxon>
        <taxon>Episquamata</taxon>
        <taxon>Toxicofera</taxon>
        <taxon>Iguania</taxon>
        <taxon>Acrodonta</taxon>
        <taxon>Agamidae</taxon>
        <taxon>Amphibolurinae</taxon>
        <taxon>Pogona</taxon>
    </lineage>
</organism>
<evidence type="ECO:0000256" key="4">
    <source>
        <dbReference type="ARBA" id="ARBA00022614"/>
    </source>
</evidence>
<keyword evidence="6" id="KW-0969">Cilium</keyword>
<dbReference type="InterPro" id="IPR008978">
    <property type="entry name" value="HSP20-like_chaperone"/>
</dbReference>
<feature type="region of interest" description="Disordered" evidence="11">
    <location>
        <begin position="258"/>
        <end position="281"/>
    </location>
</feature>
<feature type="domain" description="CS" evidence="12">
    <location>
        <begin position="291"/>
        <end position="387"/>
    </location>
</feature>
<dbReference type="PANTHER" id="PTHR18849:SF0">
    <property type="entry name" value="CILIA- AND FLAGELLA-ASSOCIATED PROTEIN 410-RELATED"/>
    <property type="match status" value="1"/>
</dbReference>
<dbReference type="InterPro" id="IPR032675">
    <property type="entry name" value="LRR_dom_sf"/>
</dbReference>
<dbReference type="InterPro" id="IPR056496">
    <property type="entry name" value="CS_DNAAF11_C"/>
</dbReference>
<dbReference type="InterPro" id="IPR001611">
    <property type="entry name" value="Leu-rich_rpt"/>
</dbReference>
<dbReference type="Pfam" id="PF14580">
    <property type="entry name" value="LRR_9"/>
    <property type="match status" value="1"/>
</dbReference>
<dbReference type="Gene3D" id="3.80.10.10">
    <property type="entry name" value="Ribonuclease Inhibitor"/>
    <property type="match status" value="1"/>
</dbReference>
<sequence length="462" mass="54271">MVRITEELVRQRAEHNNCEIFSLEEISLHQQNIEKLEHLDKWCRDLKILYLQNNLIPKIENVSKLKRLEYLNLALNNIEKIENLEGCEDLQKLDLTANFIGELSSIKTLKNNIHLRELFLIGNPCTDFQGYRQFVIATLHQLKFLDSREIVRSERIQALQNYSKVEKQIEEQEQAYRLKRREEKEKVQRRLEEKQEKKREKQRKCNLRFDNECIYSTEKKENCQEYHDLVIEEDDEERAFWQEPVPHTPEARLEAHRFVEEKRKDKENREQTKKEKPPRTLITPEGKVLNANEPKLPFSLSDDEENNQFILDLSVYRHLDTSLLDVDVQPTYVRVTVKGKTFQLVLPAEVKPDNSSAKRSQTTGHLVITLPKAKEIIVANQKASTPEKPSDANKLRRNLRRNQSTEKLEVDPTKYSFPDVMNIVQKTEQISQGPLMLQRHHVADAKNVSAGFDDDPEVPPLI</sequence>
<dbReference type="GeneID" id="110070027"/>
<dbReference type="PROSITE" id="PS51450">
    <property type="entry name" value="LRR"/>
    <property type="match status" value="3"/>
</dbReference>
<evidence type="ECO:0000256" key="2">
    <source>
        <dbReference type="ARBA" id="ARBA00004496"/>
    </source>
</evidence>
<dbReference type="CDD" id="cd00298">
    <property type="entry name" value="ACD_sHsps_p23-like"/>
    <property type="match status" value="1"/>
</dbReference>
<dbReference type="RefSeq" id="XP_072855451.1">
    <property type="nucleotide sequence ID" value="XM_072999350.1"/>
</dbReference>
<dbReference type="SMART" id="SM00365">
    <property type="entry name" value="LRR_SD22"/>
    <property type="match status" value="2"/>
</dbReference>
<evidence type="ECO:0000256" key="5">
    <source>
        <dbReference type="ARBA" id="ARBA00022737"/>
    </source>
</evidence>
<protein>
    <recommendedName>
        <fullName evidence="9">Leucine-rich repeat-containing protein 6</fullName>
    </recommendedName>
</protein>
<keyword evidence="13" id="KW-1185">Reference proteome</keyword>
<keyword evidence="3" id="KW-0963">Cytoplasm</keyword>
<evidence type="ECO:0000313" key="13">
    <source>
        <dbReference type="Proteomes" id="UP001652642"/>
    </source>
</evidence>
<evidence type="ECO:0000256" key="8">
    <source>
        <dbReference type="ARBA" id="ARBA00049982"/>
    </source>
</evidence>
<evidence type="ECO:0000313" key="14">
    <source>
        <dbReference type="RefSeq" id="XP_072855451.1"/>
    </source>
</evidence>
<keyword evidence="10" id="KW-0175">Coiled coil</keyword>
<dbReference type="Pfam" id="PF23602">
    <property type="entry name" value="CS_DNAAF11_C"/>
    <property type="match status" value="1"/>
</dbReference>
<evidence type="ECO:0000256" key="7">
    <source>
        <dbReference type="ARBA" id="ARBA00023273"/>
    </source>
</evidence>
<evidence type="ECO:0000256" key="11">
    <source>
        <dbReference type="SAM" id="MobiDB-lite"/>
    </source>
</evidence>
<comment type="similarity">
    <text evidence="8">Belongs to the tilB family.</text>
</comment>
<evidence type="ECO:0000256" key="6">
    <source>
        <dbReference type="ARBA" id="ARBA00023069"/>
    </source>
</evidence>
<comment type="subcellular location">
    <subcellularLocation>
        <location evidence="1">Cell projection</location>
        <location evidence="1">Cilium</location>
    </subcellularLocation>
    <subcellularLocation>
        <location evidence="2">Cytoplasm</location>
    </subcellularLocation>
</comment>
<evidence type="ECO:0000256" key="3">
    <source>
        <dbReference type="ARBA" id="ARBA00022490"/>
    </source>
</evidence>
<keyword evidence="7" id="KW-0966">Cell projection</keyword>
<name>A0ABM5GCS7_9SAUR</name>
<evidence type="ECO:0000256" key="1">
    <source>
        <dbReference type="ARBA" id="ARBA00004138"/>
    </source>
</evidence>
<dbReference type="SUPFAM" id="SSF49764">
    <property type="entry name" value="HSP20-like chaperones"/>
    <property type="match status" value="1"/>
</dbReference>
<evidence type="ECO:0000256" key="9">
    <source>
        <dbReference type="ARBA" id="ARBA00050057"/>
    </source>
</evidence>
<dbReference type="InterPro" id="IPR007052">
    <property type="entry name" value="CS_dom"/>
</dbReference>
<dbReference type="PROSITE" id="PS51203">
    <property type="entry name" value="CS"/>
    <property type="match status" value="1"/>
</dbReference>
<reference evidence="14" key="1">
    <citation type="submission" date="2025-08" db="UniProtKB">
        <authorList>
            <consortium name="RefSeq"/>
        </authorList>
    </citation>
    <scope>IDENTIFICATION</scope>
</reference>
<evidence type="ECO:0000256" key="10">
    <source>
        <dbReference type="SAM" id="Coils"/>
    </source>
</evidence>
<gene>
    <name evidence="14" type="primary">DNAAF11</name>
</gene>
<dbReference type="PANTHER" id="PTHR18849">
    <property type="entry name" value="LEUCINE RICH REPEAT PROTEIN"/>
    <property type="match status" value="1"/>
</dbReference>
<keyword evidence="4" id="KW-0433">Leucine-rich repeat</keyword>
<proteinExistence type="inferred from homology"/>
<feature type="compositionally biased region" description="Basic and acidic residues" evidence="11">
    <location>
        <begin position="258"/>
        <end position="278"/>
    </location>
</feature>
<feature type="coiled-coil region" evidence="10">
    <location>
        <begin position="155"/>
        <end position="204"/>
    </location>
</feature>
<accession>A0ABM5GCS7</accession>